<dbReference type="RefSeq" id="WP_197315882.1">
    <property type="nucleotide sequence ID" value="NZ_JADZSC010000001.1"/>
</dbReference>
<dbReference type="InterPro" id="IPR057666">
    <property type="entry name" value="DrpA_SLOG"/>
</dbReference>
<organism evidence="3 4">
    <name type="scientific">Halobacillus yeomjeoni</name>
    <dbReference type="NCBI Taxonomy" id="311194"/>
    <lineage>
        <taxon>Bacteria</taxon>
        <taxon>Bacillati</taxon>
        <taxon>Bacillota</taxon>
        <taxon>Bacilli</taxon>
        <taxon>Bacillales</taxon>
        <taxon>Bacillaceae</taxon>
        <taxon>Halobacillus</taxon>
    </lineage>
</organism>
<dbReference type="InterPro" id="IPR003488">
    <property type="entry name" value="DprA"/>
</dbReference>
<dbReference type="GO" id="GO:0009294">
    <property type="term" value="P:DNA-mediated transformation"/>
    <property type="evidence" value="ECO:0007669"/>
    <property type="project" value="InterPro"/>
</dbReference>
<gene>
    <name evidence="3" type="primary">dprA</name>
    <name evidence="3" type="ORF">H0267_03445</name>
</gene>
<dbReference type="NCBIfam" id="TIGR00732">
    <property type="entry name" value="dprA"/>
    <property type="match status" value="1"/>
</dbReference>
<feature type="domain" description="Smf/DprA SLOG" evidence="2">
    <location>
        <begin position="79"/>
        <end position="286"/>
    </location>
</feature>
<dbReference type="PANTHER" id="PTHR43022">
    <property type="entry name" value="PROTEIN SMF"/>
    <property type="match status" value="1"/>
</dbReference>
<dbReference type="Proteomes" id="UP000614490">
    <property type="component" value="Unassembled WGS sequence"/>
</dbReference>
<name>A0A931MU90_9BACI</name>
<evidence type="ECO:0000256" key="1">
    <source>
        <dbReference type="ARBA" id="ARBA00006525"/>
    </source>
</evidence>
<comment type="caution">
    <text evidence="3">The sequence shown here is derived from an EMBL/GenBank/DDBJ whole genome shotgun (WGS) entry which is preliminary data.</text>
</comment>
<evidence type="ECO:0000313" key="3">
    <source>
        <dbReference type="EMBL" id="MBH0229260.1"/>
    </source>
</evidence>
<sequence length="292" mass="32826">MHSKRERLILLHRAPDMTRPLIRRLLECDPQLESPFDLSPEKFSSQFHIPLKRSAAIVRFIQDPYIMKKLDKKSMDFHCLTLWDQDFPPLLKLIPDPPYVLYAIGDLSLIQNPLSLSVVGTRSPSKFAYPPMKKILSPLIHAGFTIVSGMAEGIDQCAHRLAIDGNGKTIAVLGSGFHHIYPRNDIALYQHMARHQLVISEYPPERPPRKFQFPERNRIISGLTPATFVVEARVKSGSLITVDQALEQGKDVFAMPGLAGLETSEGCHKMINDGATLVHTHEDILEGWVGKI</sequence>
<accession>A0A931MU90</accession>
<dbReference type="SUPFAM" id="SSF102405">
    <property type="entry name" value="MCP/YpsA-like"/>
    <property type="match status" value="1"/>
</dbReference>
<evidence type="ECO:0000259" key="2">
    <source>
        <dbReference type="Pfam" id="PF02481"/>
    </source>
</evidence>
<reference evidence="3 4" key="1">
    <citation type="journal article" date="2005" name="Int. J. Syst. Evol. Microbiol.">
        <title>Halobacillus yeomjeoni sp. nov., isolated from a marine solar saltern in Korea.</title>
        <authorList>
            <person name="Yoon J.H."/>
            <person name="Kang S.J."/>
            <person name="Lee C.H."/>
            <person name="Oh H.W."/>
            <person name="Oh T.K."/>
        </authorList>
    </citation>
    <scope>NUCLEOTIDE SEQUENCE [LARGE SCALE GENOMIC DNA]</scope>
    <source>
        <strain evidence="3 4">KCTC 3957</strain>
    </source>
</reference>
<keyword evidence="4" id="KW-1185">Reference proteome</keyword>
<dbReference type="EMBL" id="JADZSC010000001">
    <property type="protein sequence ID" value="MBH0229260.1"/>
    <property type="molecule type" value="Genomic_DNA"/>
</dbReference>
<proteinExistence type="inferred from homology"/>
<protein>
    <submittedName>
        <fullName evidence="3">DNA-protecting protein DprA</fullName>
    </submittedName>
</protein>
<dbReference type="Pfam" id="PF02481">
    <property type="entry name" value="DNA_processg_A"/>
    <property type="match status" value="1"/>
</dbReference>
<dbReference type="PANTHER" id="PTHR43022:SF1">
    <property type="entry name" value="PROTEIN SMF"/>
    <property type="match status" value="1"/>
</dbReference>
<dbReference type="AlphaFoldDB" id="A0A931MU90"/>
<comment type="similarity">
    <text evidence="1">Belongs to the DprA/Smf family.</text>
</comment>
<evidence type="ECO:0000313" key="4">
    <source>
        <dbReference type="Proteomes" id="UP000614490"/>
    </source>
</evidence>
<dbReference type="Gene3D" id="3.40.50.450">
    <property type="match status" value="1"/>
</dbReference>